<protein>
    <recommendedName>
        <fullName evidence="1">Glutamine amidotransferase domain-containing protein</fullName>
    </recommendedName>
</protein>
<feature type="domain" description="Glutamine amidotransferase" evidence="1">
    <location>
        <begin position="62"/>
        <end position="197"/>
    </location>
</feature>
<gene>
    <name evidence="2" type="ORF">TD95_004141</name>
</gene>
<organism evidence="2 3">
    <name type="scientific">Thielaviopsis punctulata</name>
    <dbReference type="NCBI Taxonomy" id="72032"/>
    <lineage>
        <taxon>Eukaryota</taxon>
        <taxon>Fungi</taxon>
        <taxon>Dikarya</taxon>
        <taxon>Ascomycota</taxon>
        <taxon>Pezizomycotina</taxon>
        <taxon>Sordariomycetes</taxon>
        <taxon>Hypocreomycetidae</taxon>
        <taxon>Microascales</taxon>
        <taxon>Ceratocystidaceae</taxon>
        <taxon>Thielaviopsis</taxon>
    </lineage>
</organism>
<reference evidence="2 3" key="1">
    <citation type="submission" date="2015-03" db="EMBL/GenBank/DDBJ databases">
        <authorList>
            <person name="Radwan O."/>
            <person name="Al-Naeli F.A."/>
            <person name="Rendon G.A."/>
            <person name="Fields C."/>
        </authorList>
    </citation>
    <scope>NUCLEOTIDE SEQUENCE [LARGE SCALE GENOMIC DNA]</scope>
    <source>
        <strain evidence="2">CR-DP1</strain>
    </source>
</reference>
<dbReference type="SUPFAM" id="SSF52317">
    <property type="entry name" value="Class I glutamine amidotransferase-like"/>
    <property type="match status" value="1"/>
</dbReference>
<dbReference type="InterPro" id="IPR017926">
    <property type="entry name" value="GATASE"/>
</dbReference>
<dbReference type="PANTHER" id="PTHR42695">
    <property type="entry name" value="GLUTAMINE AMIDOTRANSFERASE YLR126C-RELATED"/>
    <property type="match status" value="1"/>
</dbReference>
<dbReference type="PROSITE" id="PS51273">
    <property type="entry name" value="GATASE_TYPE_1"/>
    <property type="match status" value="1"/>
</dbReference>
<evidence type="ECO:0000313" key="3">
    <source>
        <dbReference type="Proteomes" id="UP000033483"/>
    </source>
</evidence>
<dbReference type="InterPro" id="IPR044992">
    <property type="entry name" value="ChyE-like"/>
</dbReference>
<dbReference type="OrthoDB" id="92161at2759"/>
<comment type="caution">
    <text evidence="2">The sequence shown here is derived from an EMBL/GenBank/DDBJ whole genome shotgun (WGS) entry which is preliminary data.</text>
</comment>
<dbReference type="Gene3D" id="3.40.50.880">
    <property type="match status" value="1"/>
</dbReference>
<dbReference type="CDD" id="cd01741">
    <property type="entry name" value="GATase1_1"/>
    <property type="match status" value="1"/>
</dbReference>
<evidence type="ECO:0000259" key="1">
    <source>
        <dbReference type="Pfam" id="PF00117"/>
    </source>
</evidence>
<dbReference type="Proteomes" id="UP000033483">
    <property type="component" value="Unassembled WGS sequence"/>
</dbReference>
<dbReference type="GO" id="GO:0005829">
    <property type="term" value="C:cytosol"/>
    <property type="evidence" value="ECO:0007669"/>
    <property type="project" value="TreeGrafter"/>
</dbReference>
<evidence type="ECO:0000313" key="2">
    <source>
        <dbReference type="EMBL" id="KKA28999.1"/>
    </source>
</evidence>
<dbReference type="EMBL" id="LAEV01001070">
    <property type="protein sequence ID" value="KKA28999.1"/>
    <property type="molecule type" value="Genomic_DNA"/>
</dbReference>
<accession>A0A0F4ZEH1</accession>
<sequence length="245" mass="26867">MSPIRLAIIEADTPMPKTNARSGGYFGVFSELFTAATAPAPLSSALALTRFNAHDDPDTYPSLDDIDGMLITGSKHNAMDGDAWIVKLVEFTRAAMERGIKVVGVCFGHQIVGRALGTPVLRSDKGWEISVMEIELTAEGKKVFQQDKMNIFQMHRDYVAETPKDAMLLAKTDLCPNQGFYIPGKCITVQGHPEFTSVIVSEIVGVRHELGAFDKSMYEDAMARVDKPHDGVSIAKAFIRFLKGE</sequence>
<dbReference type="PANTHER" id="PTHR42695:SF5">
    <property type="entry name" value="GLUTAMINE AMIDOTRANSFERASE YLR126C-RELATED"/>
    <property type="match status" value="1"/>
</dbReference>
<keyword evidence="3" id="KW-1185">Reference proteome</keyword>
<proteinExistence type="predicted"/>
<dbReference type="Pfam" id="PF00117">
    <property type="entry name" value="GATase"/>
    <property type="match status" value="1"/>
</dbReference>
<name>A0A0F4ZEH1_9PEZI</name>
<dbReference type="GO" id="GO:0005634">
    <property type="term" value="C:nucleus"/>
    <property type="evidence" value="ECO:0007669"/>
    <property type="project" value="TreeGrafter"/>
</dbReference>
<dbReference type="InterPro" id="IPR029062">
    <property type="entry name" value="Class_I_gatase-like"/>
</dbReference>
<dbReference type="AlphaFoldDB" id="A0A0F4ZEH1"/>